<dbReference type="InterPro" id="IPR036736">
    <property type="entry name" value="ACP-like_sf"/>
</dbReference>
<dbReference type="SUPFAM" id="SSF47336">
    <property type="entry name" value="ACP-like"/>
    <property type="match status" value="1"/>
</dbReference>
<dbReference type="OrthoDB" id="3215648at2"/>
<keyword evidence="3" id="KW-1185">Reference proteome</keyword>
<dbReference type="Gene3D" id="1.10.1200.10">
    <property type="entry name" value="ACP-like"/>
    <property type="match status" value="1"/>
</dbReference>
<evidence type="ECO:0000313" key="2">
    <source>
        <dbReference type="EMBL" id="OHV20260.1"/>
    </source>
</evidence>
<accession>A0A1S1PF08</accession>
<reference evidence="3" key="1">
    <citation type="submission" date="2016-07" db="EMBL/GenBank/DDBJ databases">
        <title>Frankia sp. NRRL B-16219 Genome sequencing.</title>
        <authorList>
            <person name="Ghodhbane-Gtari F."/>
            <person name="Swanson E."/>
            <person name="Gueddou A."/>
            <person name="Louati M."/>
            <person name="Nouioui I."/>
            <person name="Hezbri K."/>
            <person name="Abebe-Akele F."/>
            <person name="Simpson S."/>
            <person name="Morris K."/>
            <person name="Thomas K."/>
            <person name="Gtari M."/>
            <person name="Tisa L.S."/>
        </authorList>
    </citation>
    <scope>NUCLEOTIDE SEQUENCE [LARGE SCALE GENOMIC DNA]</scope>
    <source>
        <strain evidence="3">NRRL B-16219</strain>
    </source>
</reference>
<evidence type="ECO:0000313" key="3">
    <source>
        <dbReference type="Proteomes" id="UP000179769"/>
    </source>
</evidence>
<dbReference type="Pfam" id="PF00550">
    <property type="entry name" value="PP-binding"/>
    <property type="match status" value="1"/>
</dbReference>
<dbReference type="AlphaFoldDB" id="A0A1S1PF08"/>
<evidence type="ECO:0000259" key="1">
    <source>
        <dbReference type="PROSITE" id="PS50075"/>
    </source>
</evidence>
<gene>
    <name evidence="2" type="ORF">BBK14_08470</name>
</gene>
<proteinExistence type="predicted"/>
<dbReference type="PROSITE" id="PS50075">
    <property type="entry name" value="CARRIER"/>
    <property type="match status" value="1"/>
</dbReference>
<dbReference type="RefSeq" id="WP_071066855.1">
    <property type="nucleotide sequence ID" value="NZ_JBFLUH010000145.1"/>
</dbReference>
<dbReference type="EMBL" id="MAXA01000268">
    <property type="protein sequence ID" value="OHV20260.1"/>
    <property type="molecule type" value="Genomic_DNA"/>
</dbReference>
<sequence length="85" mass="9304">MPLQWTADELLDFLVEQAGLPPEDRPTELGVTFTDIGLDSLAYLQLQAEVQERFGVDLPNEAPEGYTLADILTTVNSALLQSEVA</sequence>
<comment type="caution">
    <text evidence="2">The sequence shown here is derived from an EMBL/GenBank/DDBJ whole genome shotgun (WGS) entry which is preliminary data.</text>
</comment>
<name>A0A1S1PF08_9ACTN</name>
<dbReference type="InterPro" id="IPR009081">
    <property type="entry name" value="PP-bd_ACP"/>
</dbReference>
<protein>
    <submittedName>
        <fullName evidence="2">Phosphopantetheine-binding protein</fullName>
    </submittedName>
</protein>
<organism evidence="2 3">
    <name type="scientific">Parafrankia soli</name>
    <dbReference type="NCBI Taxonomy" id="2599596"/>
    <lineage>
        <taxon>Bacteria</taxon>
        <taxon>Bacillati</taxon>
        <taxon>Actinomycetota</taxon>
        <taxon>Actinomycetes</taxon>
        <taxon>Frankiales</taxon>
        <taxon>Frankiaceae</taxon>
        <taxon>Parafrankia</taxon>
    </lineage>
</organism>
<feature type="domain" description="Carrier" evidence="1">
    <location>
        <begin position="4"/>
        <end position="83"/>
    </location>
</feature>
<dbReference type="Proteomes" id="UP000179769">
    <property type="component" value="Unassembled WGS sequence"/>
</dbReference>